<evidence type="ECO:0000313" key="4">
    <source>
        <dbReference type="Proteomes" id="UP000321249"/>
    </source>
</evidence>
<evidence type="ECO:0000259" key="2">
    <source>
        <dbReference type="Pfam" id="PF20033"/>
    </source>
</evidence>
<gene>
    <name evidence="3" type="ORF">FRZ32_00715</name>
</gene>
<feature type="chain" id="PRO_5022715447" description="DUF6438 domain-containing protein" evidence="1">
    <location>
        <begin position="23"/>
        <end position="162"/>
    </location>
</feature>
<dbReference type="PROSITE" id="PS51257">
    <property type="entry name" value="PROKAR_LIPOPROTEIN"/>
    <property type="match status" value="1"/>
</dbReference>
<accession>A0A5C6TPE8</accession>
<dbReference type="AlphaFoldDB" id="A0A5C6TPE8"/>
<dbReference type="RefSeq" id="WP_147041692.1">
    <property type="nucleotide sequence ID" value="NZ_BAABIR010000001.1"/>
</dbReference>
<dbReference type="Proteomes" id="UP000321249">
    <property type="component" value="Unassembled WGS sequence"/>
</dbReference>
<name>A0A5C6TPE8_9SPHN</name>
<feature type="signal peptide" evidence="1">
    <location>
        <begin position="1"/>
        <end position="22"/>
    </location>
</feature>
<protein>
    <recommendedName>
        <fullName evidence="2">DUF6438 domain-containing protein</fullName>
    </recommendedName>
</protein>
<organism evidence="3 4">
    <name type="scientific">Allosphingosinicella ginsenosidimutans</name>
    <dbReference type="NCBI Taxonomy" id="1176539"/>
    <lineage>
        <taxon>Bacteria</taxon>
        <taxon>Pseudomonadati</taxon>
        <taxon>Pseudomonadota</taxon>
        <taxon>Alphaproteobacteria</taxon>
        <taxon>Sphingomonadales</taxon>
        <taxon>Sphingomonadaceae</taxon>
        <taxon>Allosphingosinicella</taxon>
    </lineage>
</organism>
<feature type="domain" description="DUF6438" evidence="2">
    <location>
        <begin position="32"/>
        <end position="142"/>
    </location>
</feature>
<keyword evidence="4" id="KW-1185">Reference proteome</keyword>
<evidence type="ECO:0000256" key="1">
    <source>
        <dbReference type="SAM" id="SignalP"/>
    </source>
</evidence>
<dbReference type="OrthoDB" id="7172369at2"/>
<reference evidence="3 4" key="1">
    <citation type="journal article" date="2015" name="J. Microbiol.">
        <title>Sphingosinicella ginsenosidimutans sp. nov., with ginsenoside converting activity.</title>
        <authorList>
            <person name="Kim J.K."/>
            <person name="Kang M.S."/>
            <person name="Park S.C."/>
            <person name="Kim K.M."/>
            <person name="Choi K."/>
            <person name="Yoon M.H."/>
            <person name="Im W.T."/>
        </authorList>
    </citation>
    <scope>NUCLEOTIDE SEQUENCE [LARGE SCALE GENOMIC DNA]</scope>
    <source>
        <strain evidence="3 4">BS-11</strain>
    </source>
</reference>
<sequence length="162" mass="17353">MNPNRLRLLAALSLLAAASACATIPARPVPASISYETGPCFGACPVYRVTVRADLTGTFEGERFTAVTGERRFRVSPQQWRAFVAKLAPLRASGVRQVTPGHAECGSVITDQPSVTVRWSGSSEDRLDYYYGCRGPANQALGETLRAAPGLLPIGDFIGRRG</sequence>
<proteinExistence type="predicted"/>
<dbReference type="EMBL" id="VOQQ01000001">
    <property type="protein sequence ID" value="TXC62304.1"/>
    <property type="molecule type" value="Genomic_DNA"/>
</dbReference>
<dbReference type="InterPro" id="IPR045497">
    <property type="entry name" value="DUF6438"/>
</dbReference>
<dbReference type="Pfam" id="PF20033">
    <property type="entry name" value="DUF6438"/>
    <property type="match status" value="1"/>
</dbReference>
<keyword evidence="1" id="KW-0732">Signal</keyword>
<evidence type="ECO:0000313" key="3">
    <source>
        <dbReference type="EMBL" id="TXC62304.1"/>
    </source>
</evidence>
<comment type="caution">
    <text evidence="3">The sequence shown here is derived from an EMBL/GenBank/DDBJ whole genome shotgun (WGS) entry which is preliminary data.</text>
</comment>